<organism evidence="1">
    <name type="scientific">Rhizophora mucronata</name>
    <name type="common">Asiatic mangrove</name>
    <dbReference type="NCBI Taxonomy" id="61149"/>
    <lineage>
        <taxon>Eukaryota</taxon>
        <taxon>Viridiplantae</taxon>
        <taxon>Streptophyta</taxon>
        <taxon>Embryophyta</taxon>
        <taxon>Tracheophyta</taxon>
        <taxon>Spermatophyta</taxon>
        <taxon>Magnoliopsida</taxon>
        <taxon>eudicotyledons</taxon>
        <taxon>Gunneridae</taxon>
        <taxon>Pentapetalae</taxon>
        <taxon>rosids</taxon>
        <taxon>fabids</taxon>
        <taxon>Malpighiales</taxon>
        <taxon>Rhizophoraceae</taxon>
        <taxon>Rhizophora</taxon>
    </lineage>
</organism>
<proteinExistence type="predicted"/>
<name>A0A2P2R0D9_RHIMU</name>
<accession>A0A2P2R0D9</accession>
<sequence>MINKCMLVFHELASCITGHLSQSTKLSYCEV</sequence>
<reference evidence="1" key="1">
    <citation type="submission" date="2018-02" db="EMBL/GenBank/DDBJ databases">
        <title>Rhizophora mucronata_Transcriptome.</title>
        <authorList>
            <person name="Meera S.P."/>
            <person name="Sreeshan A."/>
            <person name="Augustine A."/>
        </authorList>
    </citation>
    <scope>NUCLEOTIDE SEQUENCE</scope>
    <source>
        <tissue evidence="1">Leaf</tissue>
    </source>
</reference>
<protein>
    <submittedName>
        <fullName evidence="1">Uncharacterized protein</fullName>
    </submittedName>
</protein>
<dbReference type="EMBL" id="GGEC01092232">
    <property type="protein sequence ID" value="MBX72716.1"/>
    <property type="molecule type" value="Transcribed_RNA"/>
</dbReference>
<dbReference type="AlphaFoldDB" id="A0A2P2R0D9"/>
<evidence type="ECO:0000313" key="1">
    <source>
        <dbReference type="EMBL" id="MBX72716.1"/>
    </source>
</evidence>